<keyword evidence="4 12" id="KW-0808">Transferase</keyword>
<proteinExistence type="inferred from homology"/>
<dbReference type="InterPro" id="IPR039430">
    <property type="entry name" value="Thymidylate_kin-like_dom"/>
</dbReference>
<name>A0A6V8LZD2_9BACT</name>
<evidence type="ECO:0000256" key="4">
    <source>
        <dbReference type="ARBA" id="ARBA00022679"/>
    </source>
</evidence>
<dbReference type="GO" id="GO:0004798">
    <property type="term" value="F:dTMP kinase activity"/>
    <property type="evidence" value="ECO:0007669"/>
    <property type="project" value="UniProtKB-UniRule"/>
</dbReference>
<dbReference type="FunFam" id="3.40.50.300:FF:000225">
    <property type="entry name" value="Thymidylate kinase"/>
    <property type="match status" value="1"/>
</dbReference>
<keyword evidence="6 12" id="KW-0547">Nucleotide-binding</keyword>
<keyword evidence="8 12" id="KW-0067">ATP-binding</keyword>
<dbReference type="GO" id="GO:0005829">
    <property type="term" value="C:cytosol"/>
    <property type="evidence" value="ECO:0007669"/>
    <property type="project" value="TreeGrafter"/>
</dbReference>
<dbReference type="PANTHER" id="PTHR10344:SF4">
    <property type="entry name" value="UMP-CMP KINASE 2, MITOCHONDRIAL"/>
    <property type="match status" value="1"/>
</dbReference>
<reference evidence="14 15" key="1">
    <citation type="submission" date="2020-04" db="EMBL/GenBank/DDBJ databases">
        <authorList>
            <consortium name="Desulfovibrio sp. FSS-1 genome sequencing consortium"/>
            <person name="Shimoshige H."/>
            <person name="Kobayashi H."/>
            <person name="Maekawa T."/>
        </authorList>
    </citation>
    <scope>NUCLEOTIDE SEQUENCE [LARGE SCALE GENOMIC DNA]</scope>
    <source>
        <strain evidence="14 15">SIID29052-01</strain>
    </source>
</reference>
<dbReference type="EC" id="2.7.4.9" evidence="2 12"/>
<dbReference type="CDD" id="cd01672">
    <property type="entry name" value="TMPK"/>
    <property type="match status" value="1"/>
</dbReference>
<dbReference type="RefSeq" id="WP_173086729.1">
    <property type="nucleotide sequence ID" value="NZ_BLTE01000019.1"/>
</dbReference>
<evidence type="ECO:0000256" key="11">
    <source>
        <dbReference type="ARBA" id="ARBA00057735"/>
    </source>
</evidence>
<reference evidence="14 15" key="2">
    <citation type="submission" date="2020-05" db="EMBL/GenBank/DDBJ databases">
        <title>Draft genome sequence of Desulfovibrio sp. strainFSS-1.</title>
        <authorList>
            <person name="Shimoshige H."/>
            <person name="Kobayashi H."/>
            <person name="Maekawa T."/>
        </authorList>
    </citation>
    <scope>NUCLEOTIDE SEQUENCE [LARGE SCALE GENOMIC DNA]</scope>
    <source>
        <strain evidence="14 15">SIID29052-01</strain>
    </source>
</reference>
<dbReference type="Gene3D" id="3.40.50.300">
    <property type="entry name" value="P-loop containing nucleotide triphosphate hydrolases"/>
    <property type="match status" value="1"/>
</dbReference>
<dbReference type="InterPro" id="IPR018094">
    <property type="entry name" value="Thymidylate_kinase"/>
</dbReference>
<gene>
    <name evidence="12 14" type="primary">tmk</name>
    <name evidence="14" type="ORF">NNJEOMEG_03456</name>
</gene>
<evidence type="ECO:0000256" key="5">
    <source>
        <dbReference type="ARBA" id="ARBA00022727"/>
    </source>
</evidence>
<evidence type="ECO:0000256" key="1">
    <source>
        <dbReference type="ARBA" id="ARBA00009776"/>
    </source>
</evidence>
<dbReference type="NCBIfam" id="TIGR00041">
    <property type="entry name" value="DTMP_kinase"/>
    <property type="match status" value="1"/>
</dbReference>
<dbReference type="GO" id="GO:0005524">
    <property type="term" value="F:ATP binding"/>
    <property type="evidence" value="ECO:0007669"/>
    <property type="project" value="UniProtKB-UniRule"/>
</dbReference>
<keyword evidence="15" id="KW-1185">Reference proteome</keyword>
<feature type="binding site" evidence="12">
    <location>
        <begin position="7"/>
        <end position="14"/>
    </location>
    <ligand>
        <name>ATP</name>
        <dbReference type="ChEBI" id="CHEBI:30616"/>
    </ligand>
</feature>
<sequence>MFITFEGVEGSGKSTQIALAKDWIETQGREALATRQPGGCALGLELRRILLDARNTHLDPTAELFMYLADRAQHVAQVVRPALEAGKAVLCDRFHDSTVAYQGFGRGLDVESLLGLGRLAAAGLAPDLTVLLDLDPEQGLSRARGRNHAAGASQSEGRFEALDLPFHQRVRQGFLELARREPARFAVVDASGDPVAVFARVRQALAALPWA</sequence>
<comment type="caution">
    <text evidence="14">The sequence shown here is derived from an EMBL/GenBank/DDBJ whole genome shotgun (WGS) entry which is preliminary data.</text>
</comment>
<dbReference type="PANTHER" id="PTHR10344">
    <property type="entry name" value="THYMIDYLATE KINASE"/>
    <property type="match status" value="1"/>
</dbReference>
<keyword evidence="7 12" id="KW-0418">Kinase</keyword>
<evidence type="ECO:0000256" key="7">
    <source>
        <dbReference type="ARBA" id="ARBA00022777"/>
    </source>
</evidence>
<feature type="domain" description="Thymidylate kinase-like" evidence="13">
    <location>
        <begin position="5"/>
        <end position="193"/>
    </location>
</feature>
<organism evidence="14 15">
    <name type="scientific">Fundidesulfovibrio magnetotacticus</name>
    <dbReference type="NCBI Taxonomy" id="2730080"/>
    <lineage>
        <taxon>Bacteria</taxon>
        <taxon>Pseudomonadati</taxon>
        <taxon>Thermodesulfobacteriota</taxon>
        <taxon>Desulfovibrionia</taxon>
        <taxon>Desulfovibrionales</taxon>
        <taxon>Desulfovibrionaceae</taxon>
        <taxon>Fundidesulfovibrio</taxon>
    </lineage>
</organism>
<evidence type="ECO:0000256" key="8">
    <source>
        <dbReference type="ARBA" id="ARBA00022840"/>
    </source>
</evidence>
<dbReference type="SUPFAM" id="SSF52540">
    <property type="entry name" value="P-loop containing nucleoside triphosphate hydrolases"/>
    <property type="match status" value="1"/>
</dbReference>
<keyword evidence="5 12" id="KW-0545">Nucleotide biosynthesis</keyword>
<comment type="catalytic activity">
    <reaction evidence="10 12">
        <text>dTMP + ATP = dTDP + ADP</text>
        <dbReference type="Rhea" id="RHEA:13517"/>
        <dbReference type="ChEBI" id="CHEBI:30616"/>
        <dbReference type="ChEBI" id="CHEBI:58369"/>
        <dbReference type="ChEBI" id="CHEBI:63528"/>
        <dbReference type="ChEBI" id="CHEBI:456216"/>
        <dbReference type="EC" id="2.7.4.9"/>
    </reaction>
</comment>
<dbReference type="Proteomes" id="UP000494245">
    <property type="component" value="Unassembled WGS sequence"/>
</dbReference>
<evidence type="ECO:0000256" key="6">
    <source>
        <dbReference type="ARBA" id="ARBA00022741"/>
    </source>
</evidence>
<evidence type="ECO:0000256" key="3">
    <source>
        <dbReference type="ARBA" id="ARBA00017144"/>
    </source>
</evidence>
<protein>
    <recommendedName>
        <fullName evidence="3 12">Thymidylate kinase</fullName>
        <ecNumber evidence="2 12">2.7.4.9</ecNumber>
    </recommendedName>
    <alternativeName>
        <fullName evidence="9 12">dTMP kinase</fullName>
    </alternativeName>
</protein>
<dbReference type="Pfam" id="PF02223">
    <property type="entry name" value="Thymidylate_kin"/>
    <property type="match status" value="1"/>
</dbReference>
<evidence type="ECO:0000256" key="10">
    <source>
        <dbReference type="ARBA" id="ARBA00048743"/>
    </source>
</evidence>
<accession>A0A6V8LZD2</accession>
<dbReference type="EMBL" id="BLTE01000019">
    <property type="protein sequence ID" value="GFK95588.1"/>
    <property type="molecule type" value="Genomic_DNA"/>
</dbReference>
<dbReference type="GO" id="GO:0006235">
    <property type="term" value="P:dTTP biosynthetic process"/>
    <property type="evidence" value="ECO:0007669"/>
    <property type="project" value="UniProtKB-UniRule"/>
</dbReference>
<dbReference type="InterPro" id="IPR018095">
    <property type="entry name" value="Thymidylate_kin_CS"/>
</dbReference>
<dbReference type="PROSITE" id="PS01331">
    <property type="entry name" value="THYMIDYLATE_KINASE"/>
    <property type="match status" value="1"/>
</dbReference>
<evidence type="ECO:0000259" key="13">
    <source>
        <dbReference type="Pfam" id="PF02223"/>
    </source>
</evidence>
<dbReference type="AlphaFoldDB" id="A0A6V8LZD2"/>
<dbReference type="InterPro" id="IPR027417">
    <property type="entry name" value="P-loop_NTPase"/>
</dbReference>
<dbReference type="GO" id="GO:0006227">
    <property type="term" value="P:dUDP biosynthetic process"/>
    <property type="evidence" value="ECO:0007669"/>
    <property type="project" value="TreeGrafter"/>
</dbReference>
<evidence type="ECO:0000313" key="15">
    <source>
        <dbReference type="Proteomes" id="UP000494245"/>
    </source>
</evidence>
<dbReference type="GO" id="GO:0006233">
    <property type="term" value="P:dTDP biosynthetic process"/>
    <property type="evidence" value="ECO:0007669"/>
    <property type="project" value="InterPro"/>
</dbReference>
<evidence type="ECO:0000313" key="14">
    <source>
        <dbReference type="EMBL" id="GFK95588.1"/>
    </source>
</evidence>
<comment type="similarity">
    <text evidence="1 12">Belongs to the thymidylate kinase family.</text>
</comment>
<dbReference type="HAMAP" id="MF_00165">
    <property type="entry name" value="Thymidylate_kinase"/>
    <property type="match status" value="1"/>
</dbReference>
<evidence type="ECO:0000256" key="9">
    <source>
        <dbReference type="ARBA" id="ARBA00029962"/>
    </source>
</evidence>
<comment type="function">
    <text evidence="11 12">Phosphorylation of dTMP to form dTDP in both de novo and salvage pathways of dTTP synthesis.</text>
</comment>
<evidence type="ECO:0000256" key="12">
    <source>
        <dbReference type="HAMAP-Rule" id="MF_00165"/>
    </source>
</evidence>
<evidence type="ECO:0000256" key="2">
    <source>
        <dbReference type="ARBA" id="ARBA00012980"/>
    </source>
</evidence>